<dbReference type="InterPro" id="IPR036812">
    <property type="entry name" value="NAD(P)_OxRdtase_dom_sf"/>
</dbReference>
<protein>
    <submittedName>
        <fullName evidence="2">Aldo/keto reductase</fullName>
    </submittedName>
</protein>
<reference evidence="3" key="1">
    <citation type="submission" date="2021-01" db="EMBL/GenBank/DDBJ databases">
        <title>Genome public.</title>
        <authorList>
            <person name="Liu C."/>
            <person name="Sun Q."/>
        </authorList>
    </citation>
    <scope>NUCLEOTIDE SEQUENCE [LARGE SCALE GENOMIC DNA]</scope>
    <source>
        <strain evidence="3">CGMCC 1.18722</strain>
    </source>
</reference>
<evidence type="ECO:0000313" key="3">
    <source>
        <dbReference type="Proteomes" id="UP000638570"/>
    </source>
</evidence>
<sequence length="295" mass="32882">MNASLYMDRIALGTVQFGLPYGVANAGGQVSADEVSRILHSARIAGVTTLDTAIAYGSSEAVLGQNDLSGFSVTTKLPEIPEGCFDLPQWVHARIHESCTRLGVRTLDGVLLHRPAQLLDERGQVLYKALTSLKEQGLAQRIGVSVYGPEELDALCPQYHFDLVQAPFNVLDRRMQTSGWLTRLKQSGTDVHVRSVFLQGLLLMNRHQRPAKFSPWTYLWDTWQQWLEEENLTPLQACLRFVLGTAHIEKIVVGVDNLAHWQQIQQAATSHLTVLPDTLSCEDPLLLNPGHWNKL</sequence>
<proteinExistence type="predicted"/>
<dbReference type="RefSeq" id="WP_202086706.1">
    <property type="nucleotide sequence ID" value="NZ_JAERTZ010000025.1"/>
</dbReference>
<evidence type="ECO:0000313" key="2">
    <source>
        <dbReference type="EMBL" id="MBL1378396.1"/>
    </source>
</evidence>
<dbReference type="PANTHER" id="PTHR43312">
    <property type="entry name" value="D-THREO-ALDOSE 1-DEHYDROGENASE"/>
    <property type="match status" value="1"/>
</dbReference>
<keyword evidence="3" id="KW-1185">Reference proteome</keyword>
<name>A0ABS1QUF2_9GAMM</name>
<feature type="domain" description="NADP-dependent oxidoreductase" evidence="1">
    <location>
        <begin position="9"/>
        <end position="269"/>
    </location>
</feature>
<dbReference type="InterPro" id="IPR053135">
    <property type="entry name" value="AKR2_Oxidoreductase"/>
</dbReference>
<accession>A0ABS1QUF2</accession>
<dbReference type="EMBL" id="JAERTZ010000025">
    <property type="protein sequence ID" value="MBL1378396.1"/>
    <property type="molecule type" value="Genomic_DNA"/>
</dbReference>
<dbReference type="Pfam" id="PF00248">
    <property type="entry name" value="Aldo_ket_red"/>
    <property type="match status" value="1"/>
</dbReference>
<organism evidence="2 3">
    <name type="scientific">Zobellella iuensis</name>
    <dbReference type="NCBI Taxonomy" id="2803811"/>
    <lineage>
        <taxon>Bacteria</taxon>
        <taxon>Pseudomonadati</taxon>
        <taxon>Pseudomonadota</taxon>
        <taxon>Gammaproteobacteria</taxon>
        <taxon>Aeromonadales</taxon>
        <taxon>Aeromonadaceae</taxon>
        <taxon>Zobellella</taxon>
    </lineage>
</organism>
<dbReference type="PANTHER" id="PTHR43312:SF1">
    <property type="entry name" value="NADP-DEPENDENT OXIDOREDUCTASE DOMAIN-CONTAINING PROTEIN"/>
    <property type="match status" value="1"/>
</dbReference>
<dbReference type="Proteomes" id="UP000638570">
    <property type="component" value="Unassembled WGS sequence"/>
</dbReference>
<dbReference type="InterPro" id="IPR023210">
    <property type="entry name" value="NADP_OxRdtase_dom"/>
</dbReference>
<dbReference type="Gene3D" id="3.20.20.100">
    <property type="entry name" value="NADP-dependent oxidoreductase domain"/>
    <property type="match status" value="1"/>
</dbReference>
<dbReference type="SUPFAM" id="SSF51430">
    <property type="entry name" value="NAD(P)-linked oxidoreductase"/>
    <property type="match status" value="1"/>
</dbReference>
<gene>
    <name evidence="2" type="ORF">JKV55_13835</name>
</gene>
<comment type="caution">
    <text evidence="2">The sequence shown here is derived from an EMBL/GenBank/DDBJ whole genome shotgun (WGS) entry which is preliminary data.</text>
</comment>
<evidence type="ECO:0000259" key="1">
    <source>
        <dbReference type="Pfam" id="PF00248"/>
    </source>
</evidence>
<dbReference type="CDD" id="cd19097">
    <property type="entry name" value="AKR_unchar"/>
    <property type="match status" value="1"/>
</dbReference>